<evidence type="ECO:0008006" key="3">
    <source>
        <dbReference type="Google" id="ProtNLM"/>
    </source>
</evidence>
<name>A0A1I3G3C7_9PLAN</name>
<dbReference type="AlphaFoldDB" id="A0A1I3G3C7"/>
<dbReference type="RefSeq" id="WP_092049576.1">
    <property type="nucleotide sequence ID" value="NZ_FOQD01000006.1"/>
</dbReference>
<gene>
    <name evidence="1" type="ORF">SAMN05421753_106160</name>
</gene>
<dbReference type="EMBL" id="FOQD01000006">
    <property type="protein sequence ID" value="SFI17980.1"/>
    <property type="molecule type" value="Genomic_DNA"/>
</dbReference>
<evidence type="ECO:0000313" key="1">
    <source>
        <dbReference type="EMBL" id="SFI17980.1"/>
    </source>
</evidence>
<organism evidence="1 2">
    <name type="scientific">Planctomicrobium piriforme</name>
    <dbReference type="NCBI Taxonomy" id="1576369"/>
    <lineage>
        <taxon>Bacteria</taxon>
        <taxon>Pseudomonadati</taxon>
        <taxon>Planctomycetota</taxon>
        <taxon>Planctomycetia</taxon>
        <taxon>Planctomycetales</taxon>
        <taxon>Planctomycetaceae</taxon>
        <taxon>Planctomicrobium</taxon>
    </lineage>
</organism>
<dbReference type="OrthoDB" id="214310at2"/>
<keyword evidence="2" id="KW-1185">Reference proteome</keyword>
<dbReference type="SUPFAM" id="SSF52091">
    <property type="entry name" value="SpoIIaa-like"/>
    <property type="match status" value="1"/>
</dbReference>
<dbReference type="Gene3D" id="3.30.750.24">
    <property type="entry name" value="STAS domain"/>
    <property type="match status" value="1"/>
</dbReference>
<reference evidence="2" key="1">
    <citation type="submission" date="2016-10" db="EMBL/GenBank/DDBJ databases">
        <authorList>
            <person name="Varghese N."/>
            <person name="Submissions S."/>
        </authorList>
    </citation>
    <scope>NUCLEOTIDE SEQUENCE [LARGE SCALE GENOMIC DNA]</scope>
    <source>
        <strain evidence="2">DSM 26348</strain>
    </source>
</reference>
<dbReference type="InterPro" id="IPR036513">
    <property type="entry name" value="STAS_dom_sf"/>
</dbReference>
<accession>A0A1I3G3C7</accession>
<dbReference type="Proteomes" id="UP000199518">
    <property type="component" value="Unassembled WGS sequence"/>
</dbReference>
<proteinExistence type="predicted"/>
<sequence length="132" mass="14707">MAERKRTQGLEIVRTPGMALVAIDHPAWDGTSLSLLRDTLVTLIDQEQCQSVVVDLSRTVSLPGGVFGTLSTWAERGIEIRLLKPSAEVQRMLWFQKFVVPIEEQELYALTLEERGLSSLADDAPWREPAGC</sequence>
<dbReference type="STRING" id="1576369.SAMN05421753_106160"/>
<protein>
    <recommendedName>
        <fullName evidence="3">STAS domain-containing protein</fullName>
    </recommendedName>
</protein>
<evidence type="ECO:0000313" key="2">
    <source>
        <dbReference type="Proteomes" id="UP000199518"/>
    </source>
</evidence>